<proteinExistence type="predicted"/>
<accession>J9UU36</accession>
<dbReference type="AlphaFoldDB" id="J9UU36"/>
<keyword evidence="1" id="KW-0472">Membrane</keyword>
<dbReference type="HOGENOM" id="CLU_695732_0_0_12"/>
<feature type="transmembrane region" description="Helical" evidence="1">
    <location>
        <begin position="217"/>
        <end position="241"/>
    </location>
</feature>
<dbReference type="PATRIC" id="fig|1133568.3.peg.1145"/>
<dbReference type="RefSeq" id="WP_014935842.1">
    <property type="nucleotide sequence ID" value="NC_018607.1"/>
</dbReference>
<dbReference type="EMBL" id="CP003490">
    <property type="protein sequence ID" value="AFR70488.1"/>
    <property type="molecule type" value="Genomic_DNA"/>
</dbReference>
<evidence type="ECO:0000313" key="3">
    <source>
        <dbReference type="Proteomes" id="UP000007346"/>
    </source>
</evidence>
<gene>
    <name evidence="2" type="ORF">B2904_orf1149</name>
</gene>
<evidence type="ECO:0000313" key="2">
    <source>
        <dbReference type="EMBL" id="AFR70488.1"/>
    </source>
</evidence>
<dbReference type="Proteomes" id="UP000007346">
    <property type="component" value="Chromosome"/>
</dbReference>
<feature type="transmembrane region" description="Helical" evidence="1">
    <location>
        <begin position="6"/>
        <end position="24"/>
    </location>
</feature>
<feature type="transmembrane region" description="Helical" evidence="1">
    <location>
        <begin position="247"/>
        <end position="272"/>
    </location>
</feature>
<organism evidence="2 3">
    <name type="scientific">Brachyspira pilosicoli B2904</name>
    <dbReference type="NCBI Taxonomy" id="1133568"/>
    <lineage>
        <taxon>Bacteria</taxon>
        <taxon>Pseudomonadati</taxon>
        <taxon>Spirochaetota</taxon>
        <taxon>Spirochaetia</taxon>
        <taxon>Brachyspirales</taxon>
        <taxon>Brachyspiraceae</taxon>
        <taxon>Brachyspira</taxon>
    </lineage>
</organism>
<reference evidence="2 3" key="1">
    <citation type="journal article" date="2012" name="BMC Genomics">
        <title>Comparative genomics of Brachyspira pilosicoli strains: genome rearrangements, reductions and correlation of genetic compliment with phenotypic diversity.</title>
        <authorList>
            <person name="Mappley L.J."/>
            <person name="Black M.L."/>
            <person name="Abuoun M."/>
            <person name="Darby A.C."/>
            <person name="Woodward M.J."/>
            <person name="Parkhill J."/>
            <person name="Turner A.K."/>
            <person name="Bellgard M.I."/>
            <person name="La T."/>
            <person name="Phillips N.D."/>
            <person name="La Ragione R.M."/>
            <person name="Hampson D.J."/>
        </authorList>
    </citation>
    <scope>NUCLEOTIDE SEQUENCE [LARGE SCALE GENOMIC DNA]</scope>
    <source>
        <strain evidence="2">B2904</strain>
    </source>
</reference>
<evidence type="ECO:0000256" key="1">
    <source>
        <dbReference type="SAM" id="Phobius"/>
    </source>
</evidence>
<dbReference type="KEGG" id="bpj:B2904_orf1149"/>
<keyword evidence="1" id="KW-1133">Transmembrane helix</keyword>
<keyword evidence="1" id="KW-0812">Transmembrane</keyword>
<protein>
    <submittedName>
        <fullName evidence="2">Colicin lysis protein</fullName>
    </submittedName>
</protein>
<name>J9UU36_BRAPL</name>
<sequence>MKKGKFTYLITYLMILLVLFNFYSCSKASITSPKSPISPTYPISPKIDELQISYLDTSNNIVEEKTDSIVMKLKDNAEGFYMYSKKTAENEYTSYLTENENGIVISMVYKNGSSFPSEIRVFKDGQLAVGTITPYREKTQTYDIIWYMDNQVETFSDISLSKDINTSNNFSNLDTKLKYQIDTIKNSLLIWQSIDKYNSSSSPNTYSIMARGWFDKLIGAFIGIVAIAIAVFIPVVIPVVAAIGGTAAAVVVGIGMAGTSAVAVTAANELIYNSDKKTEEKKDENDKLINQQSIVNIVNNDNNNLIQYDDFIKLDADTSYNKLNLNIQAIQNSICNGLVSIEVMNTNSNDTNYYATTRKYLVFDHDGKEYVVNSKYSICNININEKSSKLFTIRKLNNITDKKDDKEIYLVFTFNDNNIKINNRAGDKFRIRIN</sequence>